<evidence type="ECO:0000259" key="8">
    <source>
        <dbReference type="PROSITE" id="PS50126"/>
    </source>
</evidence>
<evidence type="ECO:0000256" key="3">
    <source>
        <dbReference type="ARBA" id="ARBA00022814"/>
    </source>
</evidence>
<dbReference type="PANTHER" id="PTHR22648">
    <property type="entry name" value="TRANSCRIPTION TERMINATION FACTOR NUSA"/>
    <property type="match status" value="1"/>
</dbReference>
<evidence type="ECO:0000256" key="1">
    <source>
        <dbReference type="ARBA" id="ARBA00022472"/>
    </source>
</evidence>
<organism evidence="9 10">
    <name type="scientific">Ornithinimicrobium cryptoxanthini</name>
    <dbReference type="NCBI Taxonomy" id="2934161"/>
    <lineage>
        <taxon>Bacteria</taxon>
        <taxon>Bacillati</taxon>
        <taxon>Actinomycetota</taxon>
        <taxon>Actinomycetes</taxon>
        <taxon>Micrococcales</taxon>
        <taxon>Ornithinimicrobiaceae</taxon>
        <taxon>Ornithinimicrobium</taxon>
    </lineage>
</organism>
<comment type="similarity">
    <text evidence="7">Belongs to the NusA family.</text>
</comment>
<dbReference type="Gene3D" id="3.30.1480.10">
    <property type="entry name" value="NusA, N-terminal domain"/>
    <property type="match status" value="1"/>
</dbReference>
<keyword evidence="10" id="KW-1185">Reference proteome</keyword>
<keyword evidence="4 7" id="KW-0694">RNA-binding</keyword>
<dbReference type="InterPro" id="IPR003029">
    <property type="entry name" value="S1_domain"/>
</dbReference>
<keyword evidence="6 7" id="KW-0804">Transcription</keyword>
<protein>
    <recommendedName>
        <fullName evidence="7">Transcription termination/antitermination protein NusA</fullName>
    </recommendedName>
</protein>
<dbReference type="Proteomes" id="UP001056535">
    <property type="component" value="Chromosome"/>
</dbReference>
<dbReference type="InterPro" id="IPR012340">
    <property type="entry name" value="NA-bd_OB-fold"/>
</dbReference>
<dbReference type="PROSITE" id="PS50084">
    <property type="entry name" value="KH_TYPE_1"/>
    <property type="match status" value="1"/>
</dbReference>
<dbReference type="InterPro" id="IPR036555">
    <property type="entry name" value="NusA_N_sf"/>
</dbReference>
<keyword evidence="3 7" id="KW-0889">Transcription antitermination</keyword>
<dbReference type="Pfam" id="PF08529">
    <property type="entry name" value="NusA_N"/>
    <property type="match status" value="1"/>
</dbReference>
<dbReference type="EMBL" id="CP099490">
    <property type="protein sequence ID" value="USQ75148.1"/>
    <property type="molecule type" value="Genomic_DNA"/>
</dbReference>
<dbReference type="CDD" id="cd04455">
    <property type="entry name" value="S1_NusA"/>
    <property type="match status" value="1"/>
</dbReference>
<dbReference type="InterPro" id="IPR025249">
    <property type="entry name" value="TF_NusA_KH_1st"/>
</dbReference>
<accession>A0ABY4YEF0</accession>
<dbReference type="CDD" id="cd22529">
    <property type="entry name" value="KH-II_NusA_rpt2"/>
    <property type="match status" value="1"/>
</dbReference>
<dbReference type="InterPro" id="IPR030842">
    <property type="entry name" value="TF_NusA_bacterial"/>
</dbReference>
<name>A0ABY4YEF0_9MICO</name>
<dbReference type="Gene3D" id="3.30.300.20">
    <property type="match status" value="2"/>
</dbReference>
<dbReference type="SUPFAM" id="SSF50249">
    <property type="entry name" value="Nucleic acid-binding proteins"/>
    <property type="match status" value="1"/>
</dbReference>
<reference evidence="9" key="1">
    <citation type="submission" date="2022-06" db="EMBL/GenBank/DDBJ databases">
        <title>Ornithinimicrobium JY.X270.</title>
        <authorList>
            <person name="Huang Y."/>
        </authorList>
    </citation>
    <scope>NUCLEOTIDE SEQUENCE</scope>
    <source>
        <strain evidence="9">JY.X270</strain>
    </source>
</reference>
<evidence type="ECO:0000256" key="6">
    <source>
        <dbReference type="ARBA" id="ARBA00023163"/>
    </source>
</evidence>
<dbReference type="SUPFAM" id="SSF54814">
    <property type="entry name" value="Prokaryotic type KH domain (KH-domain type II)"/>
    <property type="match status" value="2"/>
</dbReference>
<feature type="domain" description="S1 motif" evidence="8">
    <location>
        <begin position="119"/>
        <end position="184"/>
    </location>
</feature>
<dbReference type="SUPFAM" id="SSF69705">
    <property type="entry name" value="Transcription factor NusA, N-terminal domain"/>
    <property type="match status" value="1"/>
</dbReference>
<dbReference type="SMART" id="SM00316">
    <property type="entry name" value="S1"/>
    <property type="match status" value="1"/>
</dbReference>
<dbReference type="InterPro" id="IPR058582">
    <property type="entry name" value="KH_NusA_2nd"/>
</dbReference>
<dbReference type="PROSITE" id="PS50126">
    <property type="entry name" value="S1"/>
    <property type="match status" value="1"/>
</dbReference>
<evidence type="ECO:0000256" key="2">
    <source>
        <dbReference type="ARBA" id="ARBA00022490"/>
    </source>
</evidence>
<dbReference type="PANTHER" id="PTHR22648:SF0">
    <property type="entry name" value="TRANSCRIPTION TERMINATION_ANTITERMINATION PROTEIN NUSA"/>
    <property type="match status" value="1"/>
</dbReference>
<proteinExistence type="inferred from homology"/>
<evidence type="ECO:0000256" key="5">
    <source>
        <dbReference type="ARBA" id="ARBA00023015"/>
    </source>
</evidence>
<dbReference type="RefSeq" id="WP_252619322.1">
    <property type="nucleotide sequence ID" value="NZ_CP099490.1"/>
</dbReference>
<dbReference type="InterPro" id="IPR009019">
    <property type="entry name" value="KH_sf_prok-type"/>
</dbReference>
<dbReference type="HAMAP" id="MF_00945_B">
    <property type="entry name" value="NusA_B"/>
    <property type="match status" value="1"/>
</dbReference>
<evidence type="ECO:0000313" key="10">
    <source>
        <dbReference type="Proteomes" id="UP001056535"/>
    </source>
</evidence>
<dbReference type="Pfam" id="PF26594">
    <property type="entry name" value="KH_NusA_2nd"/>
    <property type="match status" value="1"/>
</dbReference>
<evidence type="ECO:0000256" key="7">
    <source>
        <dbReference type="HAMAP-Rule" id="MF_00945"/>
    </source>
</evidence>
<dbReference type="InterPro" id="IPR013735">
    <property type="entry name" value="TF_NusA_N"/>
</dbReference>
<keyword evidence="2 7" id="KW-0963">Cytoplasm</keyword>
<evidence type="ECO:0000256" key="4">
    <source>
        <dbReference type="ARBA" id="ARBA00022884"/>
    </source>
</evidence>
<dbReference type="Pfam" id="PF13184">
    <property type="entry name" value="KH_NusA_1st"/>
    <property type="match status" value="1"/>
</dbReference>
<evidence type="ECO:0000313" key="9">
    <source>
        <dbReference type="EMBL" id="USQ75148.1"/>
    </source>
</evidence>
<comment type="subcellular location">
    <subcellularLocation>
        <location evidence="7">Cytoplasm</location>
    </subcellularLocation>
</comment>
<dbReference type="InterPro" id="IPR015946">
    <property type="entry name" value="KH_dom-like_a/b"/>
</dbReference>
<dbReference type="CDD" id="cd02134">
    <property type="entry name" value="KH-II_NusA_rpt1"/>
    <property type="match status" value="1"/>
</dbReference>
<keyword evidence="5 7" id="KW-0805">Transcription regulation</keyword>
<dbReference type="InterPro" id="IPR010213">
    <property type="entry name" value="TF_NusA"/>
</dbReference>
<dbReference type="Gene3D" id="2.40.50.140">
    <property type="entry name" value="Nucleic acid-binding proteins"/>
    <property type="match status" value="1"/>
</dbReference>
<dbReference type="NCBIfam" id="TIGR01953">
    <property type="entry name" value="NusA"/>
    <property type="match status" value="1"/>
</dbReference>
<comment type="subunit">
    <text evidence="7">Monomer. Binds directly to the core enzyme of the DNA-dependent RNA polymerase and to nascent RNA.</text>
</comment>
<gene>
    <name evidence="7 9" type="primary">nusA</name>
    <name evidence="9" type="ORF">NF557_10930</name>
</gene>
<comment type="function">
    <text evidence="7">Participates in both transcription termination and antitermination.</text>
</comment>
<sequence length="336" mass="36928">MDIDIAVLRQLEREREIPLETIVQAIEQALLMAYERAEGHHPHARVELDRKTGHVTVWARESGEIDEETGLRGEPGPEFVDTPEGFGRVAAATARQVIVQRMRELEDDAILGDFRGREGDIVSGVIQQSNDPRHVLVDFGTVEGELPTSEQVPGETYDHGQRLRTFVVGVKRGPRGPQITLSRTHPNLVRRLFALEVPEIADGTVRIEALAREAGHRTKIAVRATVPGVNAKGACIGPMGQRVRAVMTELQGEKIDIVDFSDDPAEFVASALSPSRVQSVTIVDDRARQARVVVPDYQLSLAIGREGQNARLAHKLTGWRIDIRPDTAPADTAPGE</sequence>
<keyword evidence="1 7" id="KW-0806">Transcription termination</keyword>